<dbReference type="AlphaFoldDB" id="E1REL4"/>
<keyword evidence="1 2" id="KW-0597">Phosphoprotein</keyword>
<dbReference type="CDD" id="cd17534">
    <property type="entry name" value="REC_DC-like"/>
    <property type="match status" value="1"/>
</dbReference>
<dbReference type="PANTHER" id="PTHR44591">
    <property type="entry name" value="STRESS RESPONSE REGULATOR PROTEIN 1"/>
    <property type="match status" value="1"/>
</dbReference>
<protein>
    <submittedName>
        <fullName evidence="4">Response regulator receiver protein</fullName>
    </submittedName>
</protein>
<evidence type="ECO:0000259" key="3">
    <source>
        <dbReference type="PROSITE" id="PS50110"/>
    </source>
</evidence>
<keyword evidence="5" id="KW-1185">Reference proteome</keyword>
<dbReference type="KEGG" id="mpi:Mpet_0183"/>
<dbReference type="Gene3D" id="3.40.50.2300">
    <property type="match status" value="1"/>
</dbReference>
<name>E1REL4_METP4</name>
<dbReference type="InterPro" id="IPR050595">
    <property type="entry name" value="Bact_response_regulator"/>
</dbReference>
<dbReference type="PROSITE" id="PS50110">
    <property type="entry name" value="RESPONSE_REGULATORY"/>
    <property type="match status" value="1"/>
</dbReference>
<dbReference type="SUPFAM" id="SSF52172">
    <property type="entry name" value="CheY-like"/>
    <property type="match status" value="1"/>
</dbReference>
<proteinExistence type="predicted"/>
<dbReference type="eggNOG" id="arCOG06537">
    <property type="taxonomic scope" value="Archaea"/>
</dbReference>
<dbReference type="HOGENOM" id="CLU_000445_14_0_2"/>
<dbReference type="OrthoDB" id="372971at2157"/>
<dbReference type="InterPro" id="IPR001789">
    <property type="entry name" value="Sig_transdc_resp-reg_receiver"/>
</dbReference>
<reference evidence="4 5" key="1">
    <citation type="journal article" date="2010" name="Stand. Genomic Sci.">
        <title>Complete genome sequence of Methanoplanus petrolearius type strain (SEBR 4847).</title>
        <authorList>
            <person name="Brambilla E."/>
            <person name="Djao O.D."/>
            <person name="Daligault H."/>
            <person name="Lapidus A."/>
            <person name="Lucas S."/>
            <person name="Hammon N."/>
            <person name="Nolan M."/>
            <person name="Tice H."/>
            <person name="Cheng J.F."/>
            <person name="Han C."/>
            <person name="Tapia R."/>
            <person name="Goodwin L."/>
            <person name="Pitluck S."/>
            <person name="Liolios K."/>
            <person name="Ivanova N."/>
            <person name="Mavromatis K."/>
            <person name="Mikhailova N."/>
            <person name="Pati A."/>
            <person name="Chen A."/>
            <person name="Palaniappan K."/>
            <person name="Land M."/>
            <person name="Hauser L."/>
            <person name="Chang Y.J."/>
            <person name="Jeffries C.D."/>
            <person name="Rohde M."/>
            <person name="Spring S."/>
            <person name="Sikorski J."/>
            <person name="Goker M."/>
            <person name="Woyke T."/>
            <person name="Bristow J."/>
            <person name="Eisen J.A."/>
            <person name="Markowitz V."/>
            <person name="Hugenholtz P."/>
            <person name="Kyrpides N.C."/>
            <person name="Klenk H.P."/>
        </authorList>
    </citation>
    <scope>NUCLEOTIDE SEQUENCE [LARGE SCALE GENOMIC DNA]</scope>
    <source>
        <strain evidence="5">DSM 11571 / OCM 486 / SEBR 4847</strain>
    </source>
</reference>
<dbReference type="Proteomes" id="UP000006565">
    <property type="component" value="Chromosome"/>
</dbReference>
<dbReference type="GO" id="GO:0000160">
    <property type="term" value="P:phosphorelay signal transduction system"/>
    <property type="evidence" value="ECO:0007669"/>
    <property type="project" value="InterPro"/>
</dbReference>
<evidence type="ECO:0000313" key="4">
    <source>
        <dbReference type="EMBL" id="ADN34961.1"/>
    </source>
</evidence>
<dbReference type="RefSeq" id="WP_013328140.1">
    <property type="nucleotide sequence ID" value="NC_014507.1"/>
</dbReference>
<evidence type="ECO:0000256" key="1">
    <source>
        <dbReference type="ARBA" id="ARBA00022553"/>
    </source>
</evidence>
<dbReference type="SMART" id="SM00448">
    <property type="entry name" value="REC"/>
    <property type="match status" value="1"/>
</dbReference>
<dbReference type="PANTHER" id="PTHR44591:SF3">
    <property type="entry name" value="RESPONSE REGULATORY DOMAIN-CONTAINING PROTEIN"/>
    <property type="match status" value="1"/>
</dbReference>
<evidence type="ECO:0000313" key="5">
    <source>
        <dbReference type="Proteomes" id="UP000006565"/>
    </source>
</evidence>
<organism evidence="4 5">
    <name type="scientific">Methanolacinia petrolearia (strain DSM 11571 / OCM 486 / SEBR 4847)</name>
    <name type="common">Methanoplanus petrolearius</name>
    <dbReference type="NCBI Taxonomy" id="679926"/>
    <lineage>
        <taxon>Archaea</taxon>
        <taxon>Methanobacteriati</taxon>
        <taxon>Methanobacteriota</taxon>
        <taxon>Stenosarchaea group</taxon>
        <taxon>Methanomicrobia</taxon>
        <taxon>Methanomicrobiales</taxon>
        <taxon>Methanomicrobiaceae</taxon>
        <taxon>Methanolacinia</taxon>
    </lineage>
</organism>
<dbReference type="STRING" id="679926.Mpet_0183"/>
<dbReference type="EMBL" id="CP002117">
    <property type="protein sequence ID" value="ADN34961.1"/>
    <property type="molecule type" value="Genomic_DNA"/>
</dbReference>
<dbReference type="InterPro" id="IPR011006">
    <property type="entry name" value="CheY-like_superfamily"/>
</dbReference>
<gene>
    <name evidence="4" type="ordered locus">Mpet_0183</name>
</gene>
<dbReference type="Gene3D" id="3.30.450.20">
    <property type="entry name" value="PAS domain"/>
    <property type="match status" value="1"/>
</dbReference>
<sequence>MSGKRILVVEDEVMVAMTLEDTLEALGYEVAGTVDNGRDAIRLAAEKKPDLILMDIRIRGDIDGIETADRISGSMDIPVVFLTAHSDEQTLMRALKTQPYGFLIKPFRERELYSNIEMAIHKHRVLKTRNRDGGTEKESPSPYGTAVEAGPAISRLHEKETVEVGTDTERLKNHVFESIQNPLFVLNGNMKIVLYNRKFAELCVFFNISESTFRASAEKAGIFPLFGSTNDFMTTFTEGRENFSTLEVMTGEIGHTLKITKIPVKEGHMVAYVMAVIEDITYEKMLEDSGELYHKTAEGIINLSHELKGILKGHEDPRLNEIADTSDDLVLEFARTDEEWLKIKEMRDLKKIWDL</sequence>
<feature type="modified residue" description="4-aspartylphosphate" evidence="2">
    <location>
        <position position="55"/>
    </location>
</feature>
<dbReference type="Pfam" id="PF00072">
    <property type="entry name" value="Response_reg"/>
    <property type="match status" value="1"/>
</dbReference>
<dbReference type="GeneID" id="32160196"/>
<feature type="domain" description="Response regulatory" evidence="3">
    <location>
        <begin position="5"/>
        <end position="120"/>
    </location>
</feature>
<evidence type="ECO:0000256" key="2">
    <source>
        <dbReference type="PROSITE-ProRule" id="PRU00169"/>
    </source>
</evidence>
<accession>E1REL4</accession>